<dbReference type="PANTHER" id="PTHR30272">
    <property type="entry name" value="3-HYDROXYACYL-[ACYL-CARRIER-PROTEIN] DEHYDRATASE"/>
    <property type="match status" value="1"/>
</dbReference>
<evidence type="ECO:0000256" key="4">
    <source>
        <dbReference type="ARBA" id="ARBA00006714"/>
    </source>
</evidence>
<sequence length="172" mass="19078">MQESFSNEQLLDCGHGRMFGPGNAQLPLPPMLMFDRIVHISDEGGEYGKGEIVAELDLNPNLWFFQCHFDNDPVMPGCLGVDALWQLVGFFLGWNGGQGHGRALGSGEIRFTGQVTPDCQLVRYRVSLKRVVMRRLYMGIADGYVEVDDRTIYTGRDLRVGLFTADNGGTSS</sequence>
<evidence type="ECO:0000256" key="15">
    <source>
        <dbReference type="ARBA" id="ARBA00031656"/>
    </source>
</evidence>
<dbReference type="AlphaFoldDB" id="A0A382RTE5"/>
<protein>
    <recommendedName>
        <fullName evidence="7">3-hydroxydecanoyl-[acyl-carrier-protein] dehydratase</fullName>
        <ecNumber evidence="6">5.3.3.14</ecNumber>
    </recommendedName>
    <alternativeName>
        <fullName evidence="16">3-hydroxyacyl-[acyl-carrier-protein] dehydratase FabA</fullName>
    </alternativeName>
    <alternativeName>
        <fullName evidence="17">Beta-hydroxydecanoyl thioester dehydrase</fullName>
    </alternativeName>
    <alternativeName>
        <fullName evidence="15">Trans-2-decenoyl-[acyl-carrier-protein] isomerase</fullName>
    </alternativeName>
</protein>
<dbReference type="GO" id="GO:0019171">
    <property type="term" value="F:(3R)-hydroxyacyl-[acyl-carrier-protein] dehydratase activity"/>
    <property type="evidence" value="ECO:0007669"/>
    <property type="project" value="UniProtKB-EC"/>
</dbReference>
<comment type="pathway">
    <text evidence="3">Lipid metabolism; fatty acid biosynthesis.</text>
</comment>
<dbReference type="NCBIfam" id="NF003509">
    <property type="entry name" value="PRK05174.1"/>
    <property type="match status" value="1"/>
</dbReference>
<keyword evidence="9" id="KW-0444">Lipid biosynthesis</keyword>
<keyword evidence="8" id="KW-0963">Cytoplasm</keyword>
<evidence type="ECO:0000256" key="10">
    <source>
        <dbReference type="ARBA" id="ARBA00022832"/>
    </source>
</evidence>
<dbReference type="GO" id="GO:0034017">
    <property type="term" value="F:trans-2-decenoyl-acyl-carrier-protein isomerase activity"/>
    <property type="evidence" value="ECO:0007669"/>
    <property type="project" value="UniProtKB-EC"/>
</dbReference>
<dbReference type="GO" id="GO:0006633">
    <property type="term" value="P:fatty acid biosynthetic process"/>
    <property type="evidence" value="ECO:0007669"/>
    <property type="project" value="UniProtKB-UniPathway"/>
</dbReference>
<keyword evidence="10" id="KW-0276">Fatty acid metabolism</keyword>
<evidence type="ECO:0000256" key="1">
    <source>
        <dbReference type="ARBA" id="ARBA00001055"/>
    </source>
</evidence>
<dbReference type="NCBIfam" id="TIGR01749">
    <property type="entry name" value="fabA"/>
    <property type="match status" value="1"/>
</dbReference>
<evidence type="ECO:0000256" key="5">
    <source>
        <dbReference type="ARBA" id="ARBA00011738"/>
    </source>
</evidence>
<accession>A0A382RTE5</accession>
<comment type="subcellular location">
    <subcellularLocation>
        <location evidence="2">Cytoplasm</location>
    </subcellularLocation>
</comment>
<keyword evidence="14" id="KW-0456">Lyase</keyword>
<evidence type="ECO:0000256" key="3">
    <source>
        <dbReference type="ARBA" id="ARBA00005194"/>
    </source>
</evidence>
<dbReference type="InterPro" id="IPR029069">
    <property type="entry name" value="HotDog_dom_sf"/>
</dbReference>
<evidence type="ECO:0000313" key="18">
    <source>
        <dbReference type="EMBL" id="SVD00953.1"/>
    </source>
</evidence>
<dbReference type="EMBL" id="UINC01124064">
    <property type="protein sequence ID" value="SVD00953.1"/>
    <property type="molecule type" value="Genomic_DNA"/>
</dbReference>
<reference evidence="18" key="1">
    <citation type="submission" date="2018-05" db="EMBL/GenBank/DDBJ databases">
        <authorList>
            <person name="Lanie J.A."/>
            <person name="Ng W.-L."/>
            <person name="Kazmierczak K.M."/>
            <person name="Andrzejewski T.M."/>
            <person name="Davidsen T.M."/>
            <person name="Wayne K.J."/>
            <person name="Tettelin H."/>
            <person name="Glass J.I."/>
            <person name="Rusch D."/>
            <person name="Podicherti R."/>
            <person name="Tsui H.-C.T."/>
            <person name="Winkler M.E."/>
        </authorList>
    </citation>
    <scope>NUCLEOTIDE SEQUENCE</scope>
</reference>
<evidence type="ECO:0000256" key="12">
    <source>
        <dbReference type="ARBA" id="ARBA00023160"/>
    </source>
</evidence>
<comment type="catalytic activity">
    <reaction evidence="1">
        <text>a (3R)-hydroxyacyl-[ACP] = a (2E)-enoyl-[ACP] + H2O</text>
        <dbReference type="Rhea" id="RHEA:13097"/>
        <dbReference type="Rhea" id="RHEA-COMP:9925"/>
        <dbReference type="Rhea" id="RHEA-COMP:9945"/>
        <dbReference type="ChEBI" id="CHEBI:15377"/>
        <dbReference type="ChEBI" id="CHEBI:78784"/>
        <dbReference type="ChEBI" id="CHEBI:78827"/>
        <dbReference type="EC" id="4.2.1.59"/>
    </reaction>
</comment>
<dbReference type="InterPro" id="IPR013114">
    <property type="entry name" value="FabA_FabZ"/>
</dbReference>
<name>A0A382RTE5_9ZZZZ</name>
<keyword evidence="13" id="KW-0413">Isomerase</keyword>
<evidence type="ECO:0000256" key="8">
    <source>
        <dbReference type="ARBA" id="ARBA00022490"/>
    </source>
</evidence>
<evidence type="ECO:0000256" key="16">
    <source>
        <dbReference type="ARBA" id="ARBA00032302"/>
    </source>
</evidence>
<dbReference type="HAMAP" id="MF_00405">
    <property type="entry name" value="FabA"/>
    <property type="match status" value="1"/>
</dbReference>
<keyword evidence="11" id="KW-0443">Lipid metabolism</keyword>
<evidence type="ECO:0000256" key="2">
    <source>
        <dbReference type="ARBA" id="ARBA00004496"/>
    </source>
</evidence>
<dbReference type="EC" id="5.3.3.14" evidence="6"/>
<evidence type="ECO:0000256" key="7">
    <source>
        <dbReference type="ARBA" id="ARBA00017810"/>
    </source>
</evidence>
<proteinExistence type="inferred from homology"/>
<gene>
    <name evidence="18" type="ORF">METZ01_LOCUS353807</name>
</gene>
<dbReference type="SUPFAM" id="SSF54637">
    <property type="entry name" value="Thioesterase/thiol ester dehydrase-isomerase"/>
    <property type="match status" value="1"/>
</dbReference>
<dbReference type="Pfam" id="PF07977">
    <property type="entry name" value="FabA"/>
    <property type="match status" value="1"/>
</dbReference>
<comment type="similarity">
    <text evidence="4">Belongs to the thioester dehydratase family. FabA subfamily.</text>
</comment>
<evidence type="ECO:0000256" key="11">
    <source>
        <dbReference type="ARBA" id="ARBA00023098"/>
    </source>
</evidence>
<evidence type="ECO:0000256" key="13">
    <source>
        <dbReference type="ARBA" id="ARBA00023235"/>
    </source>
</evidence>
<keyword evidence="12" id="KW-0275">Fatty acid biosynthesis</keyword>
<comment type="subunit">
    <text evidence="5">Homodimer.</text>
</comment>
<evidence type="ECO:0000256" key="17">
    <source>
        <dbReference type="ARBA" id="ARBA00032821"/>
    </source>
</evidence>
<dbReference type="PANTHER" id="PTHR30272:SF8">
    <property type="entry name" value="3-HYDROXYDECANOYL-[ACYL-CARRIER-PROTEIN] DEHYDRATASE"/>
    <property type="match status" value="1"/>
</dbReference>
<dbReference type="Gene3D" id="3.10.129.10">
    <property type="entry name" value="Hotdog Thioesterase"/>
    <property type="match status" value="1"/>
</dbReference>
<evidence type="ECO:0000256" key="6">
    <source>
        <dbReference type="ARBA" id="ARBA00012677"/>
    </source>
</evidence>
<organism evidence="18">
    <name type="scientific">marine metagenome</name>
    <dbReference type="NCBI Taxonomy" id="408172"/>
    <lineage>
        <taxon>unclassified sequences</taxon>
        <taxon>metagenomes</taxon>
        <taxon>ecological metagenomes</taxon>
    </lineage>
</organism>
<evidence type="ECO:0000256" key="14">
    <source>
        <dbReference type="ARBA" id="ARBA00023239"/>
    </source>
</evidence>
<dbReference type="GO" id="GO:0005737">
    <property type="term" value="C:cytoplasm"/>
    <property type="evidence" value="ECO:0007669"/>
    <property type="project" value="UniProtKB-SubCell"/>
</dbReference>
<dbReference type="UniPathway" id="UPA00094"/>
<dbReference type="InterPro" id="IPR010083">
    <property type="entry name" value="FabA"/>
</dbReference>
<evidence type="ECO:0000256" key="9">
    <source>
        <dbReference type="ARBA" id="ARBA00022516"/>
    </source>
</evidence>